<evidence type="ECO:0000256" key="4">
    <source>
        <dbReference type="ARBA" id="ARBA00022833"/>
    </source>
</evidence>
<protein>
    <recommendedName>
        <fullName evidence="6">Probable inorganic carbon transporter subunit DabA</fullName>
    </recommendedName>
</protein>
<reference evidence="7 8" key="1">
    <citation type="submission" date="2016-12" db="EMBL/GenBank/DDBJ databases">
        <authorList>
            <person name="Song W.-J."/>
            <person name="Kurnit D.M."/>
        </authorList>
    </citation>
    <scope>NUCLEOTIDE SEQUENCE [LARGE SCALE GENOMIC DNA]</scope>
    <source>
        <strain evidence="7 8">175</strain>
    </source>
</reference>
<comment type="function">
    <text evidence="6">Part of an energy-coupled inorganic carbon pump.</text>
</comment>
<dbReference type="HAMAP" id="MF_01871">
    <property type="entry name" value="DabA"/>
    <property type="match status" value="1"/>
</dbReference>
<dbReference type="PANTHER" id="PTHR38344">
    <property type="entry name" value="UPF0753 PROTEIN AQ_863"/>
    <property type="match status" value="1"/>
</dbReference>
<evidence type="ECO:0000256" key="2">
    <source>
        <dbReference type="ARBA" id="ARBA00022475"/>
    </source>
</evidence>
<dbReference type="GO" id="GO:0005886">
    <property type="term" value="C:plasma membrane"/>
    <property type="evidence" value="ECO:0007669"/>
    <property type="project" value="UniProtKB-SubCell"/>
</dbReference>
<keyword evidence="8" id="KW-1185">Reference proteome</keyword>
<keyword evidence="5 6" id="KW-0472">Membrane</keyword>
<feature type="binding site" evidence="6">
    <location>
        <position position="354"/>
    </location>
    <ligand>
        <name>Zn(2+)</name>
        <dbReference type="ChEBI" id="CHEBI:29105"/>
    </ligand>
</feature>
<evidence type="ECO:0000256" key="1">
    <source>
        <dbReference type="ARBA" id="ARBA00022448"/>
    </source>
</evidence>
<evidence type="ECO:0000313" key="7">
    <source>
        <dbReference type="EMBL" id="SMF95207.1"/>
    </source>
</evidence>
<feature type="binding site" evidence="6">
    <location>
        <position position="545"/>
    </location>
    <ligand>
        <name>Zn(2+)</name>
        <dbReference type="ChEBI" id="CHEBI:29105"/>
    </ligand>
</feature>
<accession>A0A1Y6CXW4</accession>
<evidence type="ECO:0000256" key="5">
    <source>
        <dbReference type="ARBA" id="ARBA00023136"/>
    </source>
</evidence>
<dbReference type="EMBL" id="FXAM01000001">
    <property type="protein sequence ID" value="SMF95207.1"/>
    <property type="molecule type" value="Genomic_DNA"/>
</dbReference>
<keyword evidence="4 6" id="KW-0862">Zinc</keyword>
<sequence length="863" mass="95957">MYRASYDAESVAITGGTPAHRFSLDSAIDHIAHWLPTQQPIKDFVHHNTLHAVQDRPFHEGVALAAKIFGAHSYLPLADYQARHRAGRIGTFAIDWAVARAESDPVKRDALRRSLFEPDQTVHYPPVSLANHGIRERWLTHIGVNLNALVQPILFRLTANFLDQGISRWTVAQAGESFWDCVWRLVEGGFIPLYPFQEPEARAAINQTPDAAIRACLARIVGDESLYEQYLLEMLLAHPGWAGMVRVIETAPDALLARRRITLKEFIALELALELAFLRGKRGADCIPVAATPRLDQVDRLADALARPVVPLRLKVWHEAMEFSLYAELLRALPATGGAAKTPTATAQALFCLDDRECSLRRHLEELDPRIATYGAAGFFGIDFLYKGIDDAYPVAQCPVVVTPRHLVVESAVGSTDGKKKPIQPDFSKLHLKSNSALRGWIFTQALGLGYAARLAFEVFRPGSKLPKIKHLGEIDAHTELHLLRESDEPDEQGRFLGFSYGEMADKLEGILRTIGLTHDFAPLVVVVAHGSSSVNNPHFAAYDCGACAGKPGAPNARAFAQMANDGIVRGLLRERGIDIPDATRFVAALHNTSRDEIQYFDQHTWEREPQGWAAFQAAMAAALRRNAHERCRWFELGPQGTDPELSHQHVQSRATSIFEPRPELNHSNNLYCVVGRRRLTADLFLDRRAFLHSYDPDSDPEGDILLRILNAIIPVCGGINLEYLFSRVDNSVYGAGTKLPHNVIGLLGVANGVDGDLRTGLPSQMIEVHEPARLLIVIEQSPRVIHAAYQRLGALQEWLDNEWVRLVSCHPDTWETLLYTPHGWEPLDLPTDIPVPQAACSLDIFPGHTRTIPVHRLVKESV</sequence>
<name>A0A1Y6CXW4_9GAMM</name>
<comment type="similarity">
    <text evidence="6">Belongs to the inorganic carbon transporter (TC 9.A.2) DabA family.</text>
</comment>
<dbReference type="STRING" id="1760988.SAMN02949497_2560"/>
<organism evidence="7 8">
    <name type="scientific">Methylomagnum ishizawai</name>
    <dbReference type="NCBI Taxonomy" id="1760988"/>
    <lineage>
        <taxon>Bacteria</taxon>
        <taxon>Pseudomonadati</taxon>
        <taxon>Pseudomonadota</taxon>
        <taxon>Gammaproteobacteria</taxon>
        <taxon>Methylococcales</taxon>
        <taxon>Methylococcaceae</taxon>
        <taxon>Methylomagnum</taxon>
    </lineage>
</organism>
<evidence type="ECO:0000313" key="8">
    <source>
        <dbReference type="Proteomes" id="UP000192923"/>
    </source>
</evidence>
<proteinExistence type="inferred from homology"/>
<evidence type="ECO:0000256" key="6">
    <source>
        <dbReference type="HAMAP-Rule" id="MF_01871"/>
    </source>
</evidence>
<feature type="binding site" evidence="6">
    <location>
        <position position="530"/>
    </location>
    <ligand>
        <name>Zn(2+)</name>
        <dbReference type="ChEBI" id="CHEBI:29105"/>
    </ligand>
</feature>
<keyword evidence="1 6" id="KW-0813">Transport</keyword>
<comment type="cofactor">
    <cofactor evidence="6">
        <name>Zn(2+)</name>
        <dbReference type="ChEBI" id="CHEBI:29105"/>
    </cofactor>
</comment>
<dbReference type="InterPro" id="IPR018752">
    <property type="entry name" value="DabA"/>
</dbReference>
<gene>
    <name evidence="6" type="primary">dabA</name>
    <name evidence="7" type="ORF">SAMN02949497_2560</name>
</gene>
<feature type="binding site" evidence="6">
    <location>
        <position position="352"/>
    </location>
    <ligand>
        <name>Zn(2+)</name>
        <dbReference type="ChEBI" id="CHEBI:29105"/>
    </ligand>
</feature>
<dbReference type="AlphaFoldDB" id="A0A1Y6CXW4"/>
<keyword evidence="2 6" id="KW-1003">Cell membrane</keyword>
<dbReference type="OrthoDB" id="9805101at2"/>
<comment type="subcellular location">
    <subcellularLocation>
        <location evidence="6">Cell membrane</location>
        <topology evidence="6">Peripheral membrane protein</topology>
    </subcellularLocation>
</comment>
<dbReference type="RefSeq" id="WP_085213242.1">
    <property type="nucleotide sequence ID" value="NZ_FXAM01000001.1"/>
</dbReference>
<evidence type="ECO:0000256" key="3">
    <source>
        <dbReference type="ARBA" id="ARBA00022723"/>
    </source>
</evidence>
<comment type="subunit">
    <text evidence="6">Forms a complex with DabB.</text>
</comment>
<keyword evidence="3 6" id="KW-0479">Metal-binding</keyword>
<dbReference type="Pfam" id="PF10070">
    <property type="entry name" value="DabA"/>
    <property type="match status" value="1"/>
</dbReference>
<dbReference type="GO" id="GO:0008270">
    <property type="term" value="F:zinc ion binding"/>
    <property type="evidence" value="ECO:0007669"/>
    <property type="project" value="UniProtKB-UniRule"/>
</dbReference>
<dbReference type="Proteomes" id="UP000192923">
    <property type="component" value="Unassembled WGS sequence"/>
</dbReference>
<dbReference type="PANTHER" id="PTHR38344:SF1">
    <property type="entry name" value="INORGANIC CARBON TRANSPORTER SUBUNIT DABA-RELATED"/>
    <property type="match status" value="1"/>
</dbReference>